<name>A0A816N823_9BILA</name>
<evidence type="ECO:0000256" key="3">
    <source>
        <dbReference type="PROSITE-ProRule" id="PRU00192"/>
    </source>
</evidence>
<evidence type="ECO:0000313" key="7">
    <source>
        <dbReference type="Proteomes" id="UP000663856"/>
    </source>
</evidence>
<evidence type="ECO:0000313" key="6">
    <source>
        <dbReference type="EMBL" id="CAF2032944.1"/>
    </source>
</evidence>
<gene>
    <name evidence="6" type="ORF">WKI299_LOCUS6861</name>
</gene>
<protein>
    <recommendedName>
        <fullName evidence="5">SH3 domain-containing protein</fullName>
    </recommendedName>
</protein>
<evidence type="ECO:0000256" key="1">
    <source>
        <dbReference type="ARBA" id="ARBA00022443"/>
    </source>
</evidence>
<dbReference type="InterPro" id="IPR001452">
    <property type="entry name" value="SH3_domain"/>
</dbReference>
<proteinExistence type="predicted"/>
<evidence type="ECO:0000259" key="5">
    <source>
        <dbReference type="PROSITE" id="PS50002"/>
    </source>
</evidence>
<dbReference type="InterPro" id="IPR036028">
    <property type="entry name" value="SH3-like_dom_sf"/>
</dbReference>
<dbReference type="Proteomes" id="UP000663856">
    <property type="component" value="Unassembled WGS sequence"/>
</dbReference>
<dbReference type="Pfam" id="PF00018">
    <property type="entry name" value="SH3_1"/>
    <property type="match status" value="1"/>
</dbReference>
<dbReference type="Gene3D" id="2.30.30.40">
    <property type="entry name" value="SH3 Domains"/>
    <property type="match status" value="1"/>
</dbReference>
<evidence type="ECO:0000256" key="4">
    <source>
        <dbReference type="SAM" id="SignalP"/>
    </source>
</evidence>
<keyword evidence="4" id="KW-0732">Signal</keyword>
<evidence type="ECO:0000256" key="2">
    <source>
        <dbReference type="ARBA" id="ARBA00022999"/>
    </source>
</evidence>
<feature type="signal peptide" evidence="4">
    <location>
        <begin position="1"/>
        <end position="19"/>
    </location>
</feature>
<comment type="caution">
    <text evidence="6">The sequence shown here is derived from an EMBL/GenBank/DDBJ whole genome shotgun (WGS) entry which is preliminary data.</text>
</comment>
<dbReference type="SMART" id="SM00326">
    <property type="entry name" value="SH3"/>
    <property type="match status" value="1"/>
</dbReference>
<keyword evidence="1 3" id="KW-0728">SH3 domain</keyword>
<organism evidence="6 7">
    <name type="scientific">Rotaria magnacalcarata</name>
    <dbReference type="NCBI Taxonomy" id="392030"/>
    <lineage>
        <taxon>Eukaryota</taxon>
        <taxon>Metazoa</taxon>
        <taxon>Spiralia</taxon>
        <taxon>Gnathifera</taxon>
        <taxon>Rotifera</taxon>
        <taxon>Eurotatoria</taxon>
        <taxon>Bdelloidea</taxon>
        <taxon>Philodinida</taxon>
        <taxon>Philodinidae</taxon>
        <taxon>Rotaria</taxon>
    </lineage>
</organism>
<dbReference type="SUPFAM" id="SSF50044">
    <property type="entry name" value="SH3-domain"/>
    <property type="match status" value="1"/>
</dbReference>
<keyword evidence="2" id="KW-0727">SH2 domain</keyword>
<dbReference type="PRINTS" id="PR00452">
    <property type="entry name" value="SH3DOMAIN"/>
</dbReference>
<dbReference type="PROSITE" id="PS50002">
    <property type="entry name" value="SH3"/>
    <property type="match status" value="1"/>
</dbReference>
<dbReference type="PANTHER" id="PTHR46037">
    <property type="entry name" value="PROTEIN ENHANCER OF SEVENLESS 2B"/>
    <property type="match status" value="1"/>
</dbReference>
<dbReference type="AlphaFoldDB" id="A0A816N823"/>
<dbReference type="InterPro" id="IPR043539">
    <property type="entry name" value="Grb2-like"/>
</dbReference>
<sequence length="285" mass="32314">MKLVFFLVGLLLCTMLVKAKLSSTIVKVTHLAKFGIDQIGCAGCTSQQGLIDCETSLPVICIRYDYTARPPYYIYGNGAAMPAQYYRGWGQGHIASTPLVKGSKFHNYAQMNAFCASMVGDGWQAVSGPNWSKWIPGMNGTKYSGREWTANAAIIQQGGWDFYAYENLHLNLISSIQYTINPVNACHIESNTKDLIYVANYDFNGTTMADELNFRRGDRLKILDKCRYNNWWQAKSIRTKQIGHVPVNYISLIVDNKKFEWYFTDTNRRAANQFLEQSHNGKDTF</sequence>
<dbReference type="EMBL" id="CAJNRF010002040">
    <property type="protein sequence ID" value="CAF2032944.1"/>
    <property type="molecule type" value="Genomic_DNA"/>
</dbReference>
<reference evidence="6" key="1">
    <citation type="submission" date="2021-02" db="EMBL/GenBank/DDBJ databases">
        <authorList>
            <person name="Nowell W R."/>
        </authorList>
    </citation>
    <scope>NUCLEOTIDE SEQUENCE</scope>
</reference>
<feature type="chain" id="PRO_5032732723" description="SH3 domain-containing protein" evidence="4">
    <location>
        <begin position="20"/>
        <end position="285"/>
    </location>
</feature>
<accession>A0A816N823</accession>
<feature type="domain" description="SH3" evidence="5">
    <location>
        <begin position="192"/>
        <end position="255"/>
    </location>
</feature>